<feature type="transmembrane region" description="Helical" evidence="5">
    <location>
        <begin position="171"/>
        <end position="190"/>
    </location>
</feature>
<dbReference type="Gene3D" id="1.20.58.340">
    <property type="entry name" value="Magnesium transport protein CorA, transmembrane region"/>
    <property type="match status" value="1"/>
</dbReference>
<name>A0AA40ASP7_9PEZI</name>
<keyword evidence="4 5" id="KW-0472">Membrane</keyword>
<dbReference type="AlphaFoldDB" id="A0AA40ASP7"/>
<evidence type="ECO:0000256" key="5">
    <source>
        <dbReference type="SAM" id="Phobius"/>
    </source>
</evidence>
<dbReference type="SUPFAM" id="SSF144083">
    <property type="entry name" value="Magnesium transport protein CorA, transmembrane region"/>
    <property type="match status" value="1"/>
</dbReference>
<evidence type="ECO:0000256" key="3">
    <source>
        <dbReference type="ARBA" id="ARBA00022989"/>
    </source>
</evidence>
<comment type="subcellular location">
    <subcellularLocation>
        <location evidence="1">Membrane</location>
        <topology evidence="1">Multi-pass membrane protein</topology>
    </subcellularLocation>
</comment>
<evidence type="ECO:0000313" key="7">
    <source>
        <dbReference type="Proteomes" id="UP001172159"/>
    </source>
</evidence>
<dbReference type="GO" id="GO:0046873">
    <property type="term" value="F:metal ion transmembrane transporter activity"/>
    <property type="evidence" value="ECO:0007669"/>
    <property type="project" value="InterPro"/>
</dbReference>
<dbReference type="Proteomes" id="UP001172159">
    <property type="component" value="Unassembled WGS sequence"/>
</dbReference>
<evidence type="ECO:0000256" key="1">
    <source>
        <dbReference type="ARBA" id="ARBA00004141"/>
    </source>
</evidence>
<dbReference type="GO" id="GO:0016020">
    <property type="term" value="C:membrane"/>
    <property type="evidence" value="ECO:0007669"/>
    <property type="project" value="UniProtKB-SubCell"/>
</dbReference>
<proteinExistence type="predicted"/>
<organism evidence="6 7">
    <name type="scientific">Apiosordaria backusii</name>
    <dbReference type="NCBI Taxonomy" id="314023"/>
    <lineage>
        <taxon>Eukaryota</taxon>
        <taxon>Fungi</taxon>
        <taxon>Dikarya</taxon>
        <taxon>Ascomycota</taxon>
        <taxon>Pezizomycotina</taxon>
        <taxon>Sordariomycetes</taxon>
        <taxon>Sordariomycetidae</taxon>
        <taxon>Sordariales</taxon>
        <taxon>Lasiosphaeriaceae</taxon>
        <taxon>Apiosordaria</taxon>
    </lineage>
</organism>
<gene>
    <name evidence="6" type="ORF">B0T21DRAFT_414510</name>
</gene>
<dbReference type="Pfam" id="PF01544">
    <property type="entry name" value="CorA"/>
    <property type="match status" value="1"/>
</dbReference>
<comment type="caution">
    <text evidence="6">The sequence shown here is derived from an EMBL/GenBank/DDBJ whole genome shotgun (WGS) entry which is preliminary data.</text>
</comment>
<feature type="transmembrane region" description="Helical" evidence="5">
    <location>
        <begin position="196"/>
        <end position="215"/>
    </location>
</feature>
<dbReference type="InterPro" id="IPR002523">
    <property type="entry name" value="MgTranspt_CorA/ZnTranspt_ZntB"/>
</dbReference>
<dbReference type="EMBL" id="JAUKTV010000012">
    <property type="protein sequence ID" value="KAK0721315.1"/>
    <property type="molecule type" value="Genomic_DNA"/>
</dbReference>
<keyword evidence="3 5" id="KW-1133">Transmembrane helix</keyword>
<protein>
    <submittedName>
        <fullName evidence="6">Uncharacterized protein</fullName>
    </submittedName>
</protein>
<evidence type="ECO:0000256" key="2">
    <source>
        <dbReference type="ARBA" id="ARBA00022692"/>
    </source>
</evidence>
<dbReference type="InterPro" id="IPR045863">
    <property type="entry name" value="CorA_TM1_TM2"/>
</dbReference>
<sequence>MSAVGVLGASALQDTPEKEEAMAASIFEKQVAGASRIIIVHAELTSVKQFLNSIELCVKDEIGSTQTATNFSVSNLKYFRELLDSHAQNLEEVLLFLRNRDSSRWPSIQADHQLADLIRSKNNTTARDFEYLMPRARKLEAQCLEGVSIITNGVMLQESRKAIDTGEQTKTVTLLAFFYLPLALATSFFGMNFVELGQGTLTIWIGICTGIALVIL</sequence>
<reference evidence="6" key="1">
    <citation type="submission" date="2023-06" db="EMBL/GenBank/DDBJ databases">
        <title>Genome-scale phylogeny and comparative genomics of the fungal order Sordariales.</title>
        <authorList>
            <consortium name="Lawrence Berkeley National Laboratory"/>
            <person name="Hensen N."/>
            <person name="Bonometti L."/>
            <person name="Westerberg I."/>
            <person name="Brannstrom I.O."/>
            <person name="Guillou S."/>
            <person name="Cros-Aarteil S."/>
            <person name="Calhoun S."/>
            <person name="Haridas S."/>
            <person name="Kuo A."/>
            <person name="Mondo S."/>
            <person name="Pangilinan J."/>
            <person name="Riley R."/>
            <person name="Labutti K."/>
            <person name="Andreopoulos B."/>
            <person name="Lipzen A."/>
            <person name="Chen C."/>
            <person name="Yanf M."/>
            <person name="Daum C."/>
            <person name="Ng V."/>
            <person name="Clum A."/>
            <person name="Steindorff A."/>
            <person name="Ohm R."/>
            <person name="Martin F."/>
            <person name="Silar P."/>
            <person name="Natvig D."/>
            <person name="Lalanne C."/>
            <person name="Gautier V."/>
            <person name="Ament-Velasquez S.L."/>
            <person name="Kruys A."/>
            <person name="Hutchinson M.I."/>
            <person name="Powell A.J."/>
            <person name="Barry K."/>
            <person name="Miller A.N."/>
            <person name="Grigoriev I.V."/>
            <person name="Debuchy R."/>
            <person name="Gladieux P."/>
            <person name="Thoren M.H."/>
            <person name="Johannesson H."/>
        </authorList>
    </citation>
    <scope>NUCLEOTIDE SEQUENCE</scope>
    <source>
        <strain evidence="6">CBS 540.89</strain>
    </source>
</reference>
<evidence type="ECO:0000256" key="4">
    <source>
        <dbReference type="ARBA" id="ARBA00023136"/>
    </source>
</evidence>
<keyword evidence="2 5" id="KW-0812">Transmembrane</keyword>
<keyword evidence="7" id="KW-1185">Reference proteome</keyword>
<evidence type="ECO:0000313" key="6">
    <source>
        <dbReference type="EMBL" id="KAK0721315.1"/>
    </source>
</evidence>
<accession>A0AA40ASP7</accession>